<evidence type="ECO:0000313" key="1">
    <source>
        <dbReference type="EMBL" id="GAI83511.1"/>
    </source>
</evidence>
<proteinExistence type="predicted"/>
<gene>
    <name evidence="1" type="ORF">S12H4_14655</name>
</gene>
<dbReference type="EMBL" id="BARW01007000">
    <property type="protein sequence ID" value="GAI83511.1"/>
    <property type="molecule type" value="Genomic_DNA"/>
</dbReference>
<protein>
    <submittedName>
        <fullName evidence="1">Uncharacterized protein</fullName>
    </submittedName>
</protein>
<organism evidence="1">
    <name type="scientific">marine sediment metagenome</name>
    <dbReference type="NCBI Taxonomy" id="412755"/>
    <lineage>
        <taxon>unclassified sequences</taxon>
        <taxon>metagenomes</taxon>
        <taxon>ecological metagenomes</taxon>
    </lineage>
</organism>
<name>X1SWL8_9ZZZZ</name>
<dbReference type="AlphaFoldDB" id="X1SWL8"/>
<accession>X1SWL8</accession>
<feature type="non-terminal residue" evidence="1">
    <location>
        <position position="1"/>
    </location>
</feature>
<reference evidence="1" key="1">
    <citation type="journal article" date="2014" name="Front. Microbiol.">
        <title>High frequency of phylogenetically diverse reductive dehalogenase-homologous genes in deep subseafloor sedimentary metagenomes.</title>
        <authorList>
            <person name="Kawai M."/>
            <person name="Futagami T."/>
            <person name="Toyoda A."/>
            <person name="Takaki Y."/>
            <person name="Nishi S."/>
            <person name="Hori S."/>
            <person name="Arai W."/>
            <person name="Tsubouchi T."/>
            <person name="Morono Y."/>
            <person name="Uchiyama I."/>
            <person name="Ito T."/>
            <person name="Fujiyama A."/>
            <person name="Inagaki F."/>
            <person name="Takami H."/>
        </authorList>
    </citation>
    <scope>NUCLEOTIDE SEQUENCE</scope>
    <source>
        <strain evidence="1">Expedition CK06-06</strain>
    </source>
</reference>
<comment type="caution">
    <text evidence="1">The sequence shown here is derived from an EMBL/GenBank/DDBJ whole genome shotgun (WGS) entry which is preliminary data.</text>
</comment>
<sequence>RGRDESPSDDEAIFMAVTENIGYDATGRKTFIVVESRDEGSNRIETRRCDLFDFEVTIDKRNGGEVKRRILDKTGILGKYREFQEEPDSFFL</sequence>